<dbReference type="EMBL" id="AP023440">
    <property type="protein sequence ID" value="BCL28434.1"/>
    <property type="molecule type" value="Genomic_DNA"/>
</dbReference>
<sequence>MAMKDQFQDKSDELQRNAKQKFGERRGQETDRGQQTPDRERQDRERPERGAPQESQRPQRDAGRADQDFEF</sequence>
<dbReference type="AlphaFoldDB" id="A0A7G1P3M1"/>
<feature type="region of interest" description="Disordered" evidence="1">
    <location>
        <begin position="1"/>
        <end position="71"/>
    </location>
</feature>
<keyword evidence="3" id="KW-1185">Reference proteome</keyword>
<accession>A0A7G1P3M1</accession>
<evidence type="ECO:0000313" key="3">
    <source>
        <dbReference type="Proteomes" id="UP000516444"/>
    </source>
</evidence>
<dbReference type="RefSeq" id="WP_190850695.1">
    <property type="nucleotide sequence ID" value="NZ_AP023440.1"/>
</dbReference>
<evidence type="ECO:0000313" key="2">
    <source>
        <dbReference type="EMBL" id="BCL28434.1"/>
    </source>
</evidence>
<name>A0A7G1P3M1_9ACTN</name>
<organism evidence="2 3">
    <name type="scientific">Streptomyces aurantiacus</name>
    <dbReference type="NCBI Taxonomy" id="47760"/>
    <lineage>
        <taxon>Bacteria</taxon>
        <taxon>Bacillati</taxon>
        <taxon>Actinomycetota</taxon>
        <taxon>Actinomycetes</taxon>
        <taxon>Kitasatosporales</taxon>
        <taxon>Streptomycetaceae</taxon>
        <taxon>Streptomyces</taxon>
        <taxon>Streptomyces aurantiacus group</taxon>
    </lineage>
</organism>
<dbReference type="KEGG" id="sgm:GCM10017557_32930"/>
<reference evidence="2 3" key="1">
    <citation type="journal article" date="2014" name="Int. J. Syst. Evol. Microbiol.">
        <title>Complete genome sequence of Corynebacterium casei LMG S-19264T (=DSM 44701T), isolated from a smear-ripened cheese.</title>
        <authorList>
            <consortium name="US DOE Joint Genome Institute (JGI-PGF)"/>
            <person name="Walter F."/>
            <person name="Albersmeier A."/>
            <person name="Kalinowski J."/>
            <person name="Ruckert C."/>
        </authorList>
    </citation>
    <scope>NUCLEOTIDE SEQUENCE [LARGE SCALE GENOMIC DNA]</scope>
    <source>
        <strain evidence="2 3">JCM 4677</strain>
    </source>
</reference>
<dbReference type="Proteomes" id="UP000516444">
    <property type="component" value="Chromosome"/>
</dbReference>
<evidence type="ECO:0000256" key="1">
    <source>
        <dbReference type="SAM" id="MobiDB-lite"/>
    </source>
</evidence>
<protein>
    <submittedName>
        <fullName evidence="2">Uncharacterized protein</fullName>
    </submittedName>
</protein>
<proteinExistence type="predicted"/>
<gene>
    <name evidence="2" type="ORF">GCM10017557_32930</name>
</gene>